<dbReference type="Gene3D" id="1.10.10.10">
    <property type="entry name" value="Winged helix-like DNA-binding domain superfamily/Winged helix DNA-binding domain"/>
    <property type="match status" value="1"/>
</dbReference>
<evidence type="ECO:0000256" key="1">
    <source>
        <dbReference type="ARBA" id="ARBA00009437"/>
    </source>
</evidence>
<evidence type="ECO:0000313" key="7">
    <source>
        <dbReference type="EMBL" id="PMS30153.1"/>
    </source>
</evidence>
<evidence type="ECO:0000259" key="6">
    <source>
        <dbReference type="PROSITE" id="PS50931"/>
    </source>
</evidence>
<comment type="similarity">
    <text evidence="1">Belongs to the LysR transcriptional regulatory family.</text>
</comment>
<dbReference type="OrthoDB" id="8683153at2"/>
<dbReference type="GO" id="GO:0043565">
    <property type="term" value="F:sequence-specific DNA binding"/>
    <property type="evidence" value="ECO:0007669"/>
    <property type="project" value="TreeGrafter"/>
</dbReference>
<dbReference type="InterPro" id="IPR036390">
    <property type="entry name" value="WH_DNA-bd_sf"/>
</dbReference>
<dbReference type="SUPFAM" id="SSF46785">
    <property type="entry name" value="Winged helix' DNA-binding domain"/>
    <property type="match status" value="1"/>
</dbReference>
<dbReference type="Pfam" id="PF00126">
    <property type="entry name" value="HTH_1"/>
    <property type="match status" value="1"/>
</dbReference>
<dbReference type="FunFam" id="1.10.10.10:FF:000001">
    <property type="entry name" value="LysR family transcriptional regulator"/>
    <property type="match status" value="1"/>
</dbReference>
<evidence type="ECO:0000256" key="3">
    <source>
        <dbReference type="ARBA" id="ARBA00023125"/>
    </source>
</evidence>
<organism evidence="7 8">
    <name type="scientific">Trinickia symbiotica</name>
    <dbReference type="NCBI Taxonomy" id="863227"/>
    <lineage>
        <taxon>Bacteria</taxon>
        <taxon>Pseudomonadati</taxon>
        <taxon>Pseudomonadota</taxon>
        <taxon>Betaproteobacteria</taxon>
        <taxon>Burkholderiales</taxon>
        <taxon>Burkholderiaceae</taxon>
        <taxon>Trinickia</taxon>
    </lineage>
</organism>
<reference evidence="7 8" key="1">
    <citation type="submission" date="2018-01" db="EMBL/GenBank/DDBJ databases">
        <title>Whole genome analyses suggest that Burkholderia sensu lato contains two further novel genera in the rhizoxinica-symbiotica group Mycetohabitans gen. nov., and Trinickia gen. nov.: implications for the evolution of diazotrophy and nodulation in the Burkholderiaceae.</title>
        <authorList>
            <person name="Estrada-de los Santos P."/>
            <person name="Palmer M."/>
            <person name="Chavez-Ramirez B."/>
            <person name="Beukes C."/>
            <person name="Steenkamp E.T."/>
            <person name="Hirsch A.M."/>
            <person name="Manyaka P."/>
            <person name="Maluk M."/>
            <person name="Lafos M."/>
            <person name="Crook M."/>
            <person name="Gross E."/>
            <person name="Simon M.F."/>
            <person name="Bueno dos Reis Junior F."/>
            <person name="Poole P.S."/>
            <person name="Venter S.N."/>
            <person name="James E.K."/>
        </authorList>
    </citation>
    <scope>NUCLEOTIDE SEQUENCE [LARGE SCALE GENOMIC DNA]</scope>
    <source>
        <strain evidence="7 8">JPY 581</strain>
    </source>
</reference>
<evidence type="ECO:0000256" key="4">
    <source>
        <dbReference type="ARBA" id="ARBA00023163"/>
    </source>
</evidence>
<keyword evidence="3" id="KW-0238">DNA-binding</keyword>
<gene>
    <name evidence="7" type="ORF">C0Z20_30165</name>
</gene>
<dbReference type="STRING" id="863227.GCA_000373005_04195"/>
<keyword evidence="8" id="KW-1185">Reference proteome</keyword>
<evidence type="ECO:0000256" key="5">
    <source>
        <dbReference type="SAM" id="MobiDB-lite"/>
    </source>
</evidence>
<feature type="domain" description="HTH lysR-type" evidence="6">
    <location>
        <begin position="4"/>
        <end position="61"/>
    </location>
</feature>
<dbReference type="InterPro" id="IPR005119">
    <property type="entry name" value="LysR_subst-bd"/>
</dbReference>
<dbReference type="PANTHER" id="PTHR30537">
    <property type="entry name" value="HTH-TYPE TRANSCRIPTIONAL REGULATOR"/>
    <property type="match status" value="1"/>
</dbReference>
<dbReference type="Gene3D" id="3.40.190.10">
    <property type="entry name" value="Periplasmic binding protein-like II"/>
    <property type="match status" value="2"/>
</dbReference>
<dbReference type="RefSeq" id="WP_018442793.1">
    <property type="nucleotide sequence ID" value="NZ_KB890193.1"/>
</dbReference>
<dbReference type="Proteomes" id="UP000235777">
    <property type="component" value="Unassembled WGS sequence"/>
</dbReference>
<name>A0A2N7WL55_9BURK</name>
<feature type="region of interest" description="Disordered" evidence="5">
    <location>
        <begin position="294"/>
        <end position="322"/>
    </location>
</feature>
<dbReference type="SUPFAM" id="SSF53850">
    <property type="entry name" value="Periplasmic binding protein-like II"/>
    <property type="match status" value="1"/>
</dbReference>
<dbReference type="GO" id="GO:0003700">
    <property type="term" value="F:DNA-binding transcription factor activity"/>
    <property type="evidence" value="ECO:0007669"/>
    <property type="project" value="InterPro"/>
</dbReference>
<protein>
    <submittedName>
        <fullName evidence="7">LysR family transcriptional regulator</fullName>
    </submittedName>
</protein>
<dbReference type="GO" id="GO:0006351">
    <property type="term" value="P:DNA-templated transcription"/>
    <property type="evidence" value="ECO:0007669"/>
    <property type="project" value="TreeGrafter"/>
</dbReference>
<dbReference type="CDD" id="cd08432">
    <property type="entry name" value="PBP2_GcdR_TrpI_HvrB_AmpR_like"/>
    <property type="match status" value="1"/>
</dbReference>
<sequence>MKIPPLNPLKVFEVVARTENLTHAASELCVSQSAVSRQVAVLEEYLGVQLFTRERGGVRLTEVGEVYSRRVTPAFQAISQATSYVTQRYSDSRIRLRTYTTLTARWLIPRLPRFNALYPNIEVIVDNSPAPLDFNAESCDMAILLGDGHWTGSQATLLMEDIIEPVCAPELLDDVHSCERFPEYLLSKRLLISKYRKNDWPIWLHHVGRDAALNGADTMTFSSSILTWQAAMDGLGIAIGQKHMVQADIRHGHLIRPFNREFKTGKGHYVVTPAVQRFSPKISAFRDWLLHEASESGEAEEGEKSPRADLKGATVANRSNMK</sequence>
<evidence type="ECO:0000256" key="2">
    <source>
        <dbReference type="ARBA" id="ARBA00023015"/>
    </source>
</evidence>
<dbReference type="InterPro" id="IPR036388">
    <property type="entry name" value="WH-like_DNA-bd_sf"/>
</dbReference>
<dbReference type="PANTHER" id="PTHR30537:SF26">
    <property type="entry name" value="GLYCINE CLEAVAGE SYSTEM TRANSCRIPTIONAL ACTIVATOR"/>
    <property type="match status" value="1"/>
</dbReference>
<dbReference type="PRINTS" id="PR00039">
    <property type="entry name" value="HTHLYSR"/>
</dbReference>
<dbReference type="Pfam" id="PF03466">
    <property type="entry name" value="LysR_substrate"/>
    <property type="match status" value="1"/>
</dbReference>
<keyword evidence="4" id="KW-0804">Transcription</keyword>
<evidence type="ECO:0000313" key="8">
    <source>
        <dbReference type="Proteomes" id="UP000235777"/>
    </source>
</evidence>
<keyword evidence="2" id="KW-0805">Transcription regulation</keyword>
<dbReference type="InterPro" id="IPR058163">
    <property type="entry name" value="LysR-type_TF_proteobact-type"/>
</dbReference>
<dbReference type="InterPro" id="IPR000847">
    <property type="entry name" value="LysR_HTH_N"/>
</dbReference>
<proteinExistence type="inferred from homology"/>
<accession>A0A2N7WL55</accession>
<dbReference type="AlphaFoldDB" id="A0A2N7WL55"/>
<dbReference type="EMBL" id="PNYC01000033">
    <property type="protein sequence ID" value="PMS30153.1"/>
    <property type="molecule type" value="Genomic_DNA"/>
</dbReference>
<dbReference type="PROSITE" id="PS50931">
    <property type="entry name" value="HTH_LYSR"/>
    <property type="match status" value="1"/>
</dbReference>
<comment type="caution">
    <text evidence="7">The sequence shown here is derived from an EMBL/GenBank/DDBJ whole genome shotgun (WGS) entry which is preliminary data.</text>
</comment>